<evidence type="ECO:0000313" key="1">
    <source>
        <dbReference type="EMBL" id="JAD25000.1"/>
    </source>
</evidence>
<name>A0A0A8YHM6_ARUDO</name>
<sequence>MDYQCPDISCNQVTLLNLVTLVRGMIMPNTFELSQPF</sequence>
<reference evidence="1" key="1">
    <citation type="submission" date="2014-09" db="EMBL/GenBank/DDBJ databases">
        <authorList>
            <person name="Magalhaes I.L.F."/>
            <person name="Oliveira U."/>
            <person name="Santos F.R."/>
            <person name="Vidigal T.H.D.A."/>
            <person name="Brescovit A.D."/>
            <person name="Santos A.J."/>
        </authorList>
    </citation>
    <scope>NUCLEOTIDE SEQUENCE</scope>
    <source>
        <tissue evidence="1">Shoot tissue taken approximately 20 cm above the soil surface</tissue>
    </source>
</reference>
<reference evidence="1" key="2">
    <citation type="journal article" date="2015" name="Data Brief">
        <title>Shoot transcriptome of the giant reed, Arundo donax.</title>
        <authorList>
            <person name="Barrero R.A."/>
            <person name="Guerrero F.D."/>
            <person name="Moolhuijzen P."/>
            <person name="Goolsby J.A."/>
            <person name="Tidwell J."/>
            <person name="Bellgard S.E."/>
            <person name="Bellgard M.I."/>
        </authorList>
    </citation>
    <scope>NUCLEOTIDE SEQUENCE</scope>
    <source>
        <tissue evidence="1">Shoot tissue taken approximately 20 cm above the soil surface</tissue>
    </source>
</reference>
<organism evidence="1">
    <name type="scientific">Arundo donax</name>
    <name type="common">Giant reed</name>
    <name type="synonym">Donax arundinaceus</name>
    <dbReference type="NCBI Taxonomy" id="35708"/>
    <lineage>
        <taxon>Eukaryota</taxon>
        <taxon>Viridiplantae</taxon>
        <taxon>Streptophyta</taxon>
        <taxon>Embryophyta</taxon>
        <taxon>Tracheophyta</taxon>
        <taxon>Spermatophyta</taxon>
        <taxon>Magnoliopsida</taxon>
        <taxon>Liliopsida</taxon>
        <taxon>Poales</taxon>
        <taxon>Poaceae</taxon>
        <taxon>PACMAD clade</taxon>
        <taxon>Arundinoideae</taxon>
        <taxon>Arundineae</taxon>
        <taxon>Arundo</taxon>
    </lineage>
</organism>
<dbReference type="EMBL" id="GBRH01272895">
    <property type="protein sequence ID" value="JAD25000.1"/>
    <property type="molecule type" value="Transcribed_RNA"/>
</dbReference>
<protein>
    <submittedName>
        <fullName evidence="1">Uncharacterized protein</fullName>
    </submittedName>
</protein>
<proteinExistence type="predicted"/>
<dbReference type="AlphaFoldDB" id="A0A0A8YHM6"/>
<accession>A0A0A8YHM6</accession>